<sequence>MEIFEKIKPEIYEEMTFDAMCKRVESKKLVALGNDEFFKNLPYLRQLRNRVHVHIVEDDTDTDYLKINRKQYDLARKVLFTLLTSELFPEVREDLFDYLRVDETLQVTDDDLW</sequence>
<proteinExistence type="predicted"/>
<dbReference type="AlphaFoldDB" id="A0A2H6LHC7"/>
<dbReference type="Proteomes" id="UP000236527">
    <property type="component" value="Unassembled WGS sequence"/>
</dbReference>
<keyword evidence="2" id="KW-1185">Reference proteome</keyword>
<name>A0A2H6LHC7_9NOSO</name>
<accession>A0A2H6LHC7</accession>
<organism evidence="1 2">
    <name type="scientific">Nostoc cycadae WK-1</name>
    <dbReference type="NCBI Taxonomy" id="1861711"/>
    <lineage>
        <taxon>Bacteria</taxon>
        <taxon>Bacillati</taxon>
        <taxon>Cyanobacteriota</taxon>
        <taxon>Cyanophyceae</taxon>
        <taxon>Nostocales</taxon>
        <taxon>Nostocaceae</taxon>
        <taxon>Nostoc</taxon>
    </lineage>
</organism>
<gene>
    <name evidence="1" type="ORF">NCWK1_2387</name>
</gene>
<comment type="caution">
    <text evidence="1">The sequence shown here is derived from an EMBL/GenBank/DDBJ whole genome shotgun (WGS) entry which is preliminary data.</text>
</comment>
<dbReference type="RefSeq" id="WP_103124930.1">
    <property type="nucleotide sequence ID" value="NZ_DF978427.1"/>
</dbReference>
<protein>
    <submittedName>
        <fullName evidence="1">Uncharacterized protein</fullName>
    </submittedName>
</protein>
<evidence type="ECO:0000313" key="2">
    <source>
        <dbReference type="Proteomes" id="UP000236527"/>
    </source>
</evidence>
<dbReference type="EMBL" id="BDGE01000040">
    <property type="protein sequence ID" value="GBE92631.1"/>
    <property type="molecule type" value="Genomic_DNA"/>
</dbReference>
<reference evidence="2" key="1">
    <citation type="journal article" date="2018" name="Genome Announc.">
        <title>Draft Genome Sequence of the Nitrogen-Fixing and Hormogonia-Inducing Cyanobacterium Nostoc cycadae Strain WK-1, Isolated from the Coralloid Roots of Cycas revoluta.</title>
        <authorList>
            <person name="Kanesaki Y."/>
            <person name="Hirose M."/>
            <person name="Hirose Y."/>
            <person name="Fujisawa T."/>
            <person name="Nakamura Y."/>
            <person name="Watanabe S."/>
            <person name="Matsunaga S."/>
            <person name="Uchida H."/>
            <person name="Murakami A."/>
        </authorList>
    </citation>
    <scope>NUCLEOTIDE SEQUENCE [LARGE SCALE GENOMIC DNA]</scope>
    <source>
        <strain evidence="2">WK-1</strain>
    </source>
</reference>
<evidence type="ECO:0000313" key="1">
    <source>
        <dbReference type="EMBL" id="GBE92631.1"/>
    </source>
</evidence>